<feature type="transmembrane region" description="Helical" evidence="7">
    <location>
        <begin position="228"/>
        <end position="248"/>
    </location>
</feature>
<dbReference type="InterPro" id="IPR000515">
    <property type="entry name" value="MetI-like"/>
</dbReference>
<keyword evidence="2 7" id="KW-0813">Transport</keyword>
<comment type="similarity">
    <text evidence="7">Belongs to the binding-protein-dependent transport system permease family.</text>
</comment>
<dbReference type="CDD" id="cd06261">
    <property type="entry name" value="TM_PBP2"/>
    <property type="match status" value="1"/>
</dbReference>
<evidence type="ECO:0000256" key="1">
    <source>
        <dbReference type="ARBA" id="ARBA00004651"/>
    </source>
</evidence>
<keyword evidence="5 7" id="KW-1133">Transmembrane helix</keyword>
<evidence type="ECO:0000256" key="3">
    <source>
        <dbReference type="ARBA" id="ARBA00022475"/>
    </source>
</evidence>
<evidence type="ECO:0000313" key="9">
    <source>
        <dbReference type="EMBL" id="MBB3151464.1"/>
    </source>
</evidence>
<protein>
    <submittedName>
        <fullName evidence="9">Putative aldouronate transport system permease protein</fullName>
    </submittedName>
</protein>
<accession>A0A7W5G8V0</accession>
<reference evidence="9 10" key="1">
    <citation type="submission" date="2020-08" db="EMBL/GenBank/DDBJ databases">
        <title>Genomic Encyclopedia of Type Strains, Phase III (KMG-III): the genomes of soil and plant-associated and newly described type strains.</title>
        <authorList>
            <person name="Whitman W."/>
        </authorList>
    </citation>
    <scope>NUCLEOTIDE SEQUENCE [LARGE SCALE GENOMIC DNA]</scope>
    <source>
        <strain evidence="9 10">CECT 8234</strain>
    </source>
</reference>
<dbReference type="AlphaFoldDB" id="A0A7W5G8V0"/>
<feature type="transmembrane region" description="Helical" evidence="7">
    <location>
        <begin position="293"/>
        <end position="314"/>
    </location>
</feature>
<gene>
    <name evidence="9" type="ORF">FHS16_001507</name>
</gene>
<dbReference type="RefSeq" id="WP_183560417.1">
    <property type="nucleotide sequence ID" value="NZ_CBCSLB010000002.1"/>
</dbReference>
<comment type="caution">
    <text evidence="9">The sequence shown here is derived from an EMBL/GenBank/DDBJ whole genome shotgun (WGS) entry which is preliminary data.</text>
</comment>
<feature type="domain" description="ABC transmembrane type-1" evidence="8">
    <location>
        <begin position="91"/>
        <end position="310"/>
    </location>
</feature>
<feature type="transmembrane region" description="Helical" evidence="7">
    <location>
        <begin position="128"/>
        <end position="151"/>
    </location>
</feature>
<comment type="subcellular location">
    <subcellularLocation>
        <location evidence="1 7">Cell membrane</location>
        <topology evidence="1 7">Multi-pass membrane protein</topology>
    </subcellularLocation>
</comment>
<sequence length="324" mass="36566">MNQISPANSTALPQTKSEKKKKKYDYRRYSPLLVMMIPGLLYLLINNYLPMFGVVIAFKEINFAKGIFGSDWAGLKNFEYLFKTSDAFIITRNTILYNLLFLGLGTILSLCVAILLNEIKQKVFLRTYQAIISMPHLISWVIISYLVYGFLSVENGLINRTILPMLGIEEGIMWYAEAKFWPVILTFVDQWKGVGYGSIVYFAALLGINEDYYEAARIDGANRLKQIIYITLPIVTPVILMMALLQLGRVFYSDFGLFYQVTLNSGALFETTATIDTYVFNGLMGSGNMGMSAAAGLYQSVVGFVLVITVNYLVRRKNKESALF</sequence>
<dbReference type="EMBL" id="JACHXW010000003">
    <property type="protein sequence ID" value="MBB3151464.1"/>
    <property type="molecule type" value="Genomic_DNA"/>
</dbReference>
<proteinExistence type="inferred from homology"/>
<dbReference type="PROSITE" id="PS50928">
    <property type="entry name" value="ABC_TM1"/>
    <property type="match status" value="1"/>
</dbReference>
<evidence type="ECO:0000313" key="10">
    <source>
        <dbReference type="Proteomes" id="UP000518605"/>
    </source>
</evidence>
<dbReference type="PANTHER" id="PTHR30193">
    <property type="entry name" value="ABC TRANSPORTER PERMEASE PROTEIN"/>
    <property type="match status" value="1"/>
</dbReference>
<keyword evidence="10" id="KW-1185">Reference proteome</keyword>
<dbReference type="SUPFAM" id="SSF161098">
    <property type="entry name" value="MetI-like"/>
    <property type="match status" value="1"/>
</dbReference>
<keyword evidence="6 7" id="KW-0472">Membrane</keyword>
<feature type="transmembrane region" description="Helical" evidence="7">
    <location>
        <begin position="29"/>
        <end position="49"/>
    </location>
</feature>
<evidence type="ECO:0000259" key="8">
    <source>
        <dbReference type="PROSITE" id="PS50928"/>
    </source>
</evidence>
<evidence type="ECO:0000256" key="2">
    <source>
        <dbReference type="ARBA" id="ARBA00022448"/>
    </source>
</evidence>
<evidence type="ECO:0000256" key="6">
    <source>
        <dbReference type="ARBA" id="ARBA00023136"/>
    </source>
</evidence>
<dbReference type="Pfam" id="PF00528">
    <property type="entry name" value="BPD_transp_1"/>
    <property type="match status" value="1"/>
</dbReference>
<keyword evidence="3" id="KW-1003">Cell membrane</keyword>
<dbReference type="InterPro" id="IPR035906">
    <property type="entry name" value="MetI-like_sf"/>
</dbReference>
<dbReference type="GO" id="GO:0055085">
    <property type="term" value="P:transmembrane transport"/>
    <property type="evidence" value="ECO:0007669"/>
    <property type="project" value="InterPro"/>
</dbReference>
<keyword evidence="4 7" id="KW-0812">Transmembrane</keyword>
<dbReference type="Proteomes" id="UP000518605">
    <property type="component" value="Unassembled WGS sequence"/>
</dbReference>
<dbReference type="Gene3D" id="1.10.3720.10">
    <property type="entry name" value="MetI-like"/>
    <property type="match status" value="1"/>
</dbReference>
<dbReference type="InterPro" id="IPR051393">
    <property type="entry name" value="ABC_transporter_permease"/>
</dbReference>
<dbReference type="GO" id="GO:0005886">
    <property type="term" value="C:plasma membrane"/>
    <property type="evidence" value="ECO:0007669"/>
    <property type="project" value="UniProtKB-SubCell"/>
</dbReference>
<dbReference type="PANTHER" id="PTHR30193:SF44">
    <property type="entry name" value="LACTOSE TRANSPORT SYSTEM PERMEASE PROTEIN LACF"/>
    <property type="match status" value="1"/>
</dbReference>
<evidence type="ECO:0000256" key="4">
    <source>
        <dbReference type="ARBA" id="ARBA00022692"/>
    </source>
</evidence>
<feature type="transmembrane region" description="Helical" evidence="7">
    <location>
        <begin position="95"/>
        <end position="116"/>
    </location>
</feature>
<organism evidence="9 10">
    <name type="scientific">Paenibacillus endophyticus</name>
    <dbReference type="NCBI Taxonomy" id="1294268"/>
    <lineage>
        <taxon>Bacteria</taxon>
        <taxon>Bacillati</taxon>
        <taxon>Bacillota</taxon>
        <taxon>Bacilli</taxon>
        <taxon>Bacillales</taxon>
        <taxon>Paenibacillaceae</taxon>
        <taxon>Paenibacillus</taxon>
    </lineage>
</organism>
<evidence type="ECO:0000256" key="5">
    <source>
        <dbReference type="ARBA" id="ARBA00022989"/>
    </source>
</evidence>
<evidence type="ECO:0000256" key="7">
    <source>
        <dbReference type="RuleBase" id="RU363032"/>
    </source>
</evidence>
<name>A0A7W5G8V0_9BACL</name>